<evidence type="ECO:0000256" key="1">
    <source>
        <dbReference type="ARBA" id="ARBA00004430"/>
    </source>
</evidence>
<keyword evidence="4" id="KW-0966">Cell projection</keyword>
<dbReference type="Proteomes" id="UP000465112">
    <property type="component" value="Chromosome 8"/>
</dbReference>
<reference evidence="5 6" key="1">
    <citation type="submission" date="2019-06" db="EMBL/GenBank/DDBJ databases">
        <title>A chromosome-scale genome assembly of the European perch, Perca fluviatilis.</title>
        <authorList>
            <person name="Roques C."/>
            <person name="Zahm M."/>
            <person name="Cabau C."/>
            <person name="Klopp C."/>
            <person name="Bouchez O."/>
            <person name="Donnadieu C."/>
            <person name="Kuhl H."/>
            <person name="Gislard M."/>
            <person name="Guendouz S."/>
            <person name="Journot L."/>
            <person name="Haffray P."/>
            <person name="Bestin A."/>
            <person name="Morvezen R."/>
            <person name="Feron R."/>
            <person name="Wen M."/>
            <person name="Jouanno E."/>
            <person name="Herpin A."/>
            <person name="Schartl M."/>
            <person name="Postlethwait J."/>
            <person name="Schaerlinger B."/>
            <person name="Chardard D."/>
            <person name="Lecocq T."/>
            <person name="Poncet C."/>
            <person name="Jaffrelo L."/>
            <person name="Lampietro C."/>
            <person name="Guiguen Y."/>
        </authorList>
    </citation>
    <scope>NUCLEOTIDE SEQUENCE [LARGE SCALE GENOMIC DNA]</scope>
    <source>
        <tissue evidence="5">Blood</tissue>
    </source>
</reference>
<dbReference type="PANTHER" id="PTHR20899">
    <property type="entry name" value="PIERCE HOMOLOG"/>
    <property type="match status" value="1"/>
</dbReference>
<comment type="caution">
    <text evidence="5">The sequence shown here is derived from an EMBL/GenBank/DDBJ whole genome shotgun (WGS) entry which is preliminary data.</text>
</comment>
<dbReference type="InterPro" id="IPR026507">
    <property type="entry name" value="PIRC1/2"/>
</dbReference>
<evidence type="ECO:0000313" key="5">
    <source>
        <dbReference type="EMBL" id="KAF1387247.1"/>
    </source>
</evidence>
<evidence type="ECO:0000256" key="2">
    <source>
        <dbReference type="ARBA" id="ARBA00022490"/>
    </source>
</evidence>
<evidence type="ECO:0000256" key="3">
    <source>
        <dbReference type="ARBA" id="ARBA00023212"/>
    </source>
</evidence>
<dbReference type="GO" id="GO:0035082">
    <property type="term" value="P:axoneme assembly"/>
    <property type="evidence" value="ECO:0007669"/>
    <property type="project" value="InterPro"/>
</dbReference>
<keyword evidence="2" id="KW-0963">Cytoplasm</keyword>
<name>A0A6A5ED94_PERFL</name>
<dbReference type="AlphaFoldDB" id="A0A6A5ED94"/>
<accession>A0A6A5ED94</accession>
<sequence>MFCGVHGNQALRYALGLHTVWVYGLGYKAIRQAIRHRKFVLVYCIEGTAMMSASQEQQEENTKMCANPGNPVFSCMMTAAVKDVLPALGAKPQNLLYRTTSSDYGLLPSTFESSPCTFHPKSQRFSEDLGKSGMYRDNSFNTALDQSRVLNAAVFQVVATHASPG</sequence>
<dbReference type="GO" id="GO:0005879">
    <property type="term" value="C:axonemal microtubule"/>
    <property type="evidence" value="ECO:0007669"/>
    <property type="project" value="InterPro"/>
</dbReference>
<evidence type="ECO:0000313" key="6">
    <source>
        <dbReference type="Proteomes" id="UP000465112"/>
    </source>
</evidence>
<gene>
    <name evidence="5" type="ORF">PFLUV_G00103390</name>
</gene>
<proteinExistence type="predicted"/>
<keyword evidence="6" id="KW-1185">Reference proteome</keyword>
<organism evidence="5 6">
    <name type="scientific">Perca fluviatilis</name>
    <name type="common">European perch</name>
    <dbReference type="NCBI Taxonomy" id="8168"/>
    <lineage>
        <taxon>Eukaryota</taxon>
        <taxon>Metazoa</taxon>
        <taxon>Chordata</taxon>
        <taxon>Craniata</taxon>
        <taxon>Vertebrata</taxon>
        <taxon>Euteleostomi</taxon>
        <taxon>Actinopterygii</taxon>
        <taxon>Neopterygii</taxon>
        <taxon>Teleostei</taxon>
        <taxon>Neoteleostei</taxon>
        <taxon>Acanthomorphata</taxon>
        <taxon>Eupercaria</taxon>
        <taxon>Perciformes</taxon>
        <taxon>Percoidei</taxon>
        <taxon>Percidae</taxon>
        <taxon>Percinae</taxon>
        <taxon>Perca</taxon>
    </lineage>
</organism>
<dbReference type="PANTHER" id="PTHR20899:SF4">
    <property type="entry name" value="PIERCER OF MICROTUBULE WALL 2 PROTEIN"/>
    <property type="match status" value="1"/>
</dbReference>
<dbReference type="EMBL" id="VHII01000008">
    <property type="protein sequence ID" value="KAF1387247.1"/>
    <property type="molecule type" value="Genomic_DNA"/>
</dbReference>
<protein>
    <submittedName>
        <fullName evidence="5">Uncharacterized protein</fullName>
    </submittedName>
</protein>
<comment type="subcellular location">
    <subcellularLocation>
        <location evidence="1">Cytoplasm</location>
        <location evidence="1">Cytoskeleton</location>
        <location evidence="1">Cilium axoneme</location>
    </subcellularLocation>
</comment>
<dbReference type="Pfam" id="PF14892">
    <property type="entry name" value="PIRC1_2"/>
    <property type="match status" value="1"/>
</dbReference>
<keyword evidence="3" id="KW-0206">Cytoskeleton</keyword>
<evidence type="ECO:0000256" key="4">
    <source>
        <dbReference type="ARBA" id="ARBA00023273"/>
    </source>
</evidence>